<accession>A0A314UAS5</accession>
<dbReference type="AlphaFoldDB" id="A0A314UAS5"/>
<protein>
    <submittedName>
        <fullName evidence="1">Uncharacterized protein</fullName>
    </submittedName>
</protein>
<evidence type="ECO:0000313" key="1">
    <source>
        <dbReference type="EMBL" id="PQM34198.1"/>
    </source>
</evidence>
<comment type="caution">
    <text evidence="1">The sequence shown here is derived from an EMBL/GenBank/DDBJ whole genome shotgun (WGS) entry which is preliminary data.</text>
</comment>
<dbReference type="Proteomes" id="UP000250321">
    <property type="component" value="Unassembled WGS sequence"/>
</dbReference>
<proteinExistence type="predicted"/>
<dbReference type="EMBL" id="PJQY01003825">
    <property type="protein sequence ID" value="PQM34198.1"/>
    <property type="molecule type" value="Genomic_DNA"/>
</dbReference>
<keyword evidence="2" id="KW-1185">Reference proteome</keyword>
<evidence type="ECO:0000313" key="2">
    <source>
        <dbReference type="Proteomes" id="UP000250321"/>
    </source>
</evidence>
<organism evidence="1 2">
    <name type="scientific">Prunus yedoensis var. nudiflora</name>
    <dbReference type="NCBI Taxonomy" id="2094558"/>
    <lineage>
        <taxon>Eukaryota</taxon>
        <taxon>Viridiplantae</taxon>
        <taxon>Streptophyta</taxon>
        <taxon>Embryophyta</taxon>
        <taxon>Tracheophyta</taxon>
        <taxon>Spermatophyta</taxon>
        <taxon>Magnoliopsida</taxon>
        <taxon>eudicotyledons</taxon>
        <taxon>Gunneridae</taxon>
        <taxon>Pentapetalae</taxon>
        <taxon>rosids</taxon>
        <taxon>fabids</taxon>
        <taxon>Rosales</taxon>
        <taxon>Rosaceae</taxon>
        <taxon>Amygdaloideae</taxon>
        <taxon>Amygdaleae</taxon>
        <taxon>Prunus</taxon>
    </lineage>
</organism>
<name>A0A314UAS5_PRUYE</name>
<gene>
    <name evidence="1" type="ORF">Pyn_04317</name>
</gene>
<sequence length="53" mass="6224">MPKDDKHTVNRVPQVYLIQLAYFSANLEPGRWLVFRFDTKLSLSKCEPQTTLQ</sequence>
<reference evidence="1 2" key="1">
    <citation type="submission" date="2018-02" db="EMBL/GenBank/DDBJ databases">
        <title>Draft genome of wild Prunus yedoensis var. nudiflora.</title>
        <authorList>
            <person name="Baek S."/>
            <person name="Kim J.-H."/>
            <person name="Choi K."/>
            <person name="Kim G.-B."/>
            <person name="Cho A."/>
            <person name="Jang H."/>
            <person name="Shin C.-H."/>
            <person name="Yu H.-J."/>
            <person name="Mun J.-H."/>
        </authorList>
    </citation>
    <scope>NUCLEOTIDE SEQUENCE [LARGE SCALE GENOMIC DNA]</scope>
    <source>
        <strain evidence="2">cv. Jeju island</strain>
        <tissue evidence="1">Leaf</tissue>
    </source>
</reference>